<dbReference type="Proteomes" id="UP000294656">
    <property type="component" value="Unassembled WGS sequence"/>
</dbReference>
<name>A0A4R6M9N3_9GAMM</name>
<dbReference type="AlphaFoldDB" id="A0A4R6M9N3"/>
<feature type="domain" description="HTH cro/C1-type" evidence="1">
    <location>
        <begin position="9"/>
        <end position="63"/>
    </location>
</feature>
<sequence>MNDSYGVILKNWRKQRRYSQLQLSVESGISSRHLSFLETGRSMPSKDTVIKLGNFLKIPKREINRMLSVSGYAPVFQDSEHPSNTVDMSPVLFAMDTLLANHMPLPALVLNRDWDVVKANPAAINIMTKLGFANTPNLIESFILDDPNRSSVINWGETASVLLSRITYEIDLAGGSERLIQLKNALSEKLQRDNLSQEIDYNQAALSTTFQLDNHRLTYFSLVTQMGAVLDTTTSEYKVELMFPSNEETKHFHYEGH</sequence>
<dbReference type="PANTHER" id="PTHR35010:SF4">
    <property type="entry name" value="BLL5781 PROTEIN"/>
    <property type="match status" value="1"/>
</dbReference>
<dbReference type="Gene3D" id="1.10.260.40">
    <property type="entry name" value="lambda repressor-like DNA-binding domains"/>
    <property type="match status" value="1"/>
</dbReference>
<dbReference type="PANTHER" id="PTHR35010">
    <property type="entry name" value="BLL4672 PROTEIN-RELATED"/>
    <property type="match status" value="1"/>
</dbReference>
<dbReference type="SMART" id="SM00530">
    <property type="entry name" value="HTH_XRE"/>
    <property type="match status" value="1"/>
</dbReference>
<evidence type="ECO:0000259" key="1">
    <source>
        <dbReference type="PROSITE" id="PS50943"/>
    </source>
</evidence>
<dbReference type="InterPro" id="IPR041413">
    <property type="entry name" value="MLTR_LBD"/>
</dbReference>
<accession>A0A4R6M9N3</accession>
<dbReference type="OrthoDB" id="2959414at2"/>
<proteinExistence type="predicted"/>
<dbReference type="SUPFAM" id="SSF47413">
    <property type="entry name" value="lambda repressor-like DNA-binding domains"/>
    <property type="match status" value="1"/>
</dbReference>
<dbReference type="PROSITE" id="PS50943">
    <property type="entry name" value="HTH_CROC1"/>
    <property type="match status" value="1"/>
</dbReference>
<dbReference type="Pfam" id="PF17765">
    <property type="entry name" value="MLTR_LBD"/>
    <property type="match status" value="1"/>
</dbReference>
<dbReference type="InterPro" id="IPR001387">
    <property type="entry name" value="Cro/C1-type_HTH"/>
</dbReference>
<dbReference type="RefSeq" id="WP_133503923.1">
    <property type="nucleotide sequence ID" value="NZ_SNXC01000012.1"/>
</dbReference>
<comment type="caution">
    <text evidence="2">The sequence shown here is derived from an EMBL/GenBank/DDBJ whole genome shotgun (WGS) entry which is preliminary data.</text>
</comment>
<dbReference type="CDD" id="cd00093">
    <property type="entry name" value="HTH_XRE"/>
    <property type="match status" value="1"/>
</dbReference>
<dbReference type="InterPro" id="IPR010982">
    <property type="entry name" value="Lambda_DNA-bd_dom_sf"/>
</dbReference>
<dbReference type="EMBL" id="SNXC01000012">
    <property type="protein sequence ID" value="TDO97340.1"/>
    <property type="molecule type" value="Genomic_DNA"/>
</dbReference>
<protein>
    <submittedName>
        <fullName evidence="2">Xre family transcriptional regulator</fullName>
    </submittedName>
</protein>
<dbReference type="Gene3D" id="3.30.450.180">
    <property type="match status" value="1"/>
</dbReference>
<reference evidence="2 3" key="1">
    <citation type="submission" date="2019-03" db="EMBL/GenBank/DDBJ databases">
        <title>Genomic Encyclopedia of Type Strains, Phase III (KMG-III): the genomes of soil and plant-associated and newly described type strains.</title>
        <authorList>
            <person name="Whitman W."/>
        </authorList>
    </citation>
    <scope>NUCLEOTIDE SEQUENCE [LARGE SCALE GENOMIC DNA]</scope>
    <source>
        <strain evidence="2 3">CECT 7378</strain>
    </source>
</reference>
<dbReference type="GO" id="GO:0003677">
    <property type="term" value="F:DNA binding"/>
    <property type="evidence" value="ECO:0007669"/>
    <property type="project" value="InterPro"/>
</dbReference>
<organism evidence="2 3">
    <name type="scientific">Marinomonas balearica</name>
    <dbReference type="NCBI Taxonomy" id="491947"/>
    <lineage>
        <taxon>Bacteria</taxon>
        <taxon>Pseudomonadati</taxon>
        <taxon>Pseudomonadota</taxon>
        <taxon>Gammaproteobacteria</taxon>
        <taxon>Oceanospirillales</taxon>
        <taxon>Oceanospirillaceae</taxon>
        <taxon>Marinomonas</taxon>
    </lineage>
</organism>
<keyword evidence="3" id="KW-1185">Reference proteome</keyword>
<evidence type="ECO:0000313" key="2">
    <source>
        <dbReference type="EMBL" id="TDO97340.1"/>
    </source>
</evidence>
<gene>
    <name evidence="2" type="ORF">DFP79_2157</name>
</gene>
<evidence type="ECO:0000313" key="3">
    <source>
        <dbReference type="Proteomes" id="UP000294656"/>
    </source>
</evidence>
<dbReference type="Pfam" id="PF01381">
    <property type="entry name" value="HTH_3"/>
    <property type="match status" value="1"/>
</dbReference>